<accession>A0A0A9HF73</accession>
<protein>
    <submittedName>
        <fullName evidence="1">Uncharacterized protein</fullName>
    </submittedName>
</protein>
<reference evidence="1" key="2">
    <citation type="journal article" date="2015" name="Data Brief">
        <title>Shoot transcriptome of the giant reed, Arundo donax.</title>
        <authorList>
            <person name="Barrero R.A."/>
            <person name="Guerrero F.D."/>
            <person name="Moolhuijzen P."/>
            <person name="Goolsby J.A."/>
            <person name="Tidwell J."/>
            <person name="Bellgard S.E."/>
            <person name="Bellgard M.I."/>
        </authorList>
    </citation>
    <scope>NUCLEOTIDE SEQUENCE</scope>
    <source>
        <tissue evidence="1">Shoot tissue taken approximately 20 cm above the soil surface</tissue>
    </source>
</reference>
<proteinExistence type="predicted"/>
<sequence length="57" mass="7252">MKRSWSGSRIWTRSPRWRPWRRRWRRRRRVRWWVWAVWTRCPMWWGRGPRGCGGGGG</sequence>
<evidence type="ECO:0000313" key="1">
    <source>
        <dbReference type="EMBL" id="JAE33491.1"/>
    </source>
</evidence>
<dbReference type="AlphaFoldDB" id="A0A0A9HF73"/>
<name>A0A0A9HF73_ARUDO</name>
<organism evidence="1">
    <name type="scientific">Arundo donax</name>
    <name type="common">Giant reed</name>
    <name type="synonym">Donax arundinaceus</name>
    <dbReference type="NCBI Taxonomy" id="35708"/>
    <lineage>
        <taxon>Eukaryota</taxon>
        <taxon>Viridiplantae</taxon>
        <taxon>Streptophyta</taxon>
        <taxon>Embryophyta</taxon>
        <taxon>Tracheophyta</taxon>
        <taxon>Spermatophyta</taxon>
        <taxon>Magnoliopsida</taxon>
        <taxon>Liliopsida</taxon>
        <taxon>Poales</taxon>
        <taxon>Poaceae</taxon>
        <taxon>PACMAD clade</taxon>
        <taxon>Arundinoideae</taxon>
        <taxon>Arundineae</taxon>
        <taxon>Arundo</taxon>
    </lineage>
</organism>
<reference evidence="1" key="1">
    <citation type="submission" date="2014-09" db="EMBL/GenBank/DDBJ databases">
        <authorList>
            <person name="Magalhaes I.L.F."/>
            <person name="Oliveira U."/>
            <person name="Santos F.R."/>
            <person name="Vidigal T.H.D.A."/>
            <person name="Brescovit A.D."/>
            <person name="Santos A.J."/>
        </authorList>
    </citation>
    <scope>NUCLEOTIDE SEQUENCE</scope>
    <source>
        <tissue evidence="1">Shoot tissue taken approximately 20 cm above the soil surface</tissue>
    </source>
</reference>
<dbReference type="EMBL" id="GBRH01164405">
    <property type="protein sequence ID" value="JAE33491.1"/>
    <property type="molecule type" value="Transcribed_RNA"/>
</dbReference>